<feature type="transmembrane region" description="Helical" evidence="1">
    <location>
        <begin position="94"/>
        <end position="114"/>
    </location>
</feature>
<feature type="transmembrane region" description="Helical" evidence="1">
    <location>
        <begin position="198"/>
        <end position="217"/>
    </location>
</feature>
<protein>
    <submittedName>
        <fullName evidence="2">ABC transporter permease</fullName>
    </submittedName>
</protein>
<dbReference type="RefSeq" id="WP_144229920.1">
    <property type="nucleotide sequence ID" value="NZ_CBCRVV010000007.1"/>
</dbReference>
<dbReference type="PANTHER" id="PTHR30188:SF4">
    <property type="entry name" value="PROTEIN TRIGALACTOSYLDIACYLGLYCEROL 1, CHLOROPLASTIC"/>
    <property type="match status" value="1"/>
</dbReference>
<organism evidence="2 3">
    <name type="scientific">Rariglobus hedericola</name>
    <dbReference type="NCBI Taxonomy" id="2597822"/>
    <lineage>
        <taxon>Bacteria</taxon>
        <taxon>Pseudomonadati</taxon>
        <taxon>Verrucomicrobiota</taxon>
        <taxon>Opitutia</taxon>
        <taxon>Opitutales</taxon>
        <taxon>Opitutaceae</taxon>
        <taxon>Rariglobus</taxon>
    </lineage>
</organism>
<dbReference type="AlphaFoldDB" id="A0A556QS01"/>
<comment type="caution">
    <text evidence="2">The sequence shown here is derived from an EMBL/GenBank/DDBJ whole genome shotgun (WGS) entry which is preliminary data.</text>
</comment>
<dbReference type="OrthoDB" id="9810518at2"/>
<accession>A0A556QS01</accession>
<dbReference type="PANTHER" id="PTHR30188">
    <property type="entry name" value="ABC TRANSPORTER PERMEASE PROTEIN-RELATED"/>
    <property type="match status" value="1"/>
</dbReference>
<reference evidence="2 3" key="1">
    <citation type="submission" date="2019-07" db="EMBL/GenBank/DDBJ databases">
        <title>Description of 53C-WASEF.</title>
        <authorList>
            <person name="Pitt A."/>
            <person name="Hahn M.W."/>
        </authorList>
    </citation>
    <scope>NUCLEOTIDE SEQUENCE [LARGE SCALE GENOMIC DNA]</scope>
    <source>
        <strain evidence="2 3">53C-WASEF</strain>
    </source>
</reference>
<sequence length="261" mass="27600">MSRFLGQHTLSVVHELGDFTLFTARSFTAAVGSRKLGRRVIRAIYEQGVRCLPVILIVGLFTGLVLGLQGYYVLNRFGSEGLLGTLVSLTLVRELAPVLAALMLVGQAGSALAAELGIQRNSEQIAALETMGASTHAYLVSPRLIAALIVFPVHAAVFSLVGLFGGYLSGSVLLNLQPGVYWSAVHNAVGPQDVRECFTKAAVFGLLTIAICAYNGFNAHLRRNSTGARAVSASTTRAVVLSSITVLAADYLITSLLVKTP</sequence>
<evidence type="ECO:0000256" key="1">
    <source>
        <dbReference type="SAM" id="Phobius"/>
    </source>
</evidence>
<dbReference type="InterPro" id="IPR030802">
    <property type="entry name" value="Permease_MalE"/>
</dbReference>
<keyword evidence="3" id="KW-1185">Reference proteome</keyword>
<keyword evidence="1" id="KW-0472">Membrane</keyword>
<dbReference type="GO" id="GO:0005548">
    <property type="term" value="F:phospholipid transporter activity"/>
    <property type="evidence" value="ECO:0007669"/>
    <property type="project" value="TreeGrafter"/>
</dbReference>
<keyword evidence="1" id="KW-1133">Transmembrane helix</keyword>
<feature type="transmembrane region" description="Helical" evidence="1">
    <location>
        <begin position="51"/>
        <end position="74"/>
    </location>
</feature>
<name>A0A556QS01_9BACT</name>
<proteinExistence type="predicted"/>
<feature type="transmembrane region" description="Helical" evidence="1">
    <location>
        <begin position="238"/>
        <end position="258"/>
    </location>
</feature>
<dbReference type="Pfam" id="PF02405">
    <property type="entry name" value="MlaE"/>
    <property type="match status" value="1"/>
</dbReference>
<dbReference type="EMBL" id="VMBG01000001">
    <property type="protein sequence ID" value="TSJ79399.1"/>
    <property type="molecule type" value="Genomic_DNA"/>
</dbReference>
<dbReference type="GO" id="GO:0043190">
    <property type="term" value="C:ATP-binding cassette (ABC) transporter complex"/>
    <property type="evidence" value="ECO:0007669"/>
    <property type="project" value="InterPro"/>
</dbReference>
<keyword evidence="1" id="KW-0812">Transmembrane</keyword>
<dbReference type="Proteomes" id="UP000315648">
    <property type="component" value="Unassembled WGS sequence"/>
</dbReference>
<evidence type="ECO:0000313" key="3">
    <source>
        <dbReference type="Proteomes" id="UP000315648"/>
    </source>
</evidence>
<feature type="transmembrane region" description="Helical" evidence="1">
    <location>
        <begin position="144"/>
        <end position="168"/>
    </location>
</feature>
<evidence type="ECO:0000313" key="2">
    <source>
        <dbReference type="EMBL" id="TSJ79399.1"/>
    </source>
</evidence>
<gene>
    <name evidence="2" type="ORF">FPL22_08955</name>
</gene>